<dbReference type="Proteomes" id="UP000248856">
    <property type="component" value="Unassembled WGS sequence"/>
</dbReference>
<dbReference type="EMBL" id="QLTA01000021">
    <property type="protein sequence ID" value="RAR81022.1"/>
    <property type="molecule type" value="Genomic_DNA"/>
</dbReference>
<proteinExistence type="predicted"/>
<dbReference type="InterPro" id="IPR022289">
    <property type="entry name" value="PRTRC_protein-C"/>
</dbReference>
<comment type="caution">
    <text evidence="1">The sequence shown here is derived from an EMBL/GenBank/DDBJ whole genome shotgun (WGS) entry which is preliminary data.</text>
</comment>
<protein>
    <submittedName>
        <fullName evidence="1">PRTRC genetic system protein C</fullName>
    </submittedName>
</protein>
<dbReference type="Pfam" id="PF14454">
    <property type="entry name" value="Prok_Ub"/>
    <property type="match status" value="1"/>
</dbReference>
<dbReference type="RefSeq" id="WP_111877533.1">
    <property type="nucleotide sequence ID" value="NZ_CBCSGC010000014.1"/>
</dbReference>
<name>A0A328Z8L6_9BURK</name>
<sequence>MSIEVIPIVRTFSYNGILLPDVPGLAPREVRDLYSAHYPELVSAEVEAGEVANGRQDFTFRKAVGTKGAGTEDAGKPAQPGPRLAALLARVQAVESGTGSATQKLSRALSRRTVQARSAAWSRFAHCSLAQGRHEAAAHRTSATSDMLAPLP</sequence>
<gene>
    <name evidence="1" type="ORF">AX018_102138</name>
</gene>
<keyword evidence="2" id="KW-1185">Reference proteome</keyword>
<dbReference type="NCBIfam" id="TIGR03738">
    <property type="entry name" value="PRTRC_C"/>
    <property type="match status" value="1"/>
</dbReference>
<dbReference type="AlphaFoldDB" id="A0A328Z8L6"/>
<evidence type="ECO:0000313" key="2">
    <source>
        <dbReference type="Proteomes" id="UP000248856"/>
    </source>
</evidence>
<dbReference type="OrthoDB" id="71754at2"/>
<accession>A0A328Z8L6</accession>
<dbReference type="InterPro" id="IPR032866">
    <property type="entry name" value="Prok_Ub"/>
</dbReference>
<evidence type="ECO:0000313" key="1">
    <source>
        <dbReference type="EMBL" id="RAR81022.1"/>
    </source>
</evidence>
<organism evidence="1 2">
    <name type="scientific">Paracidovorax anthurii</name>
    <dbReference type="NCBI Taxonomy" id="78229"/>
    <lineage>
        <taxon>Bacteria</taxon>
        <taxon>Pseudomonadati</taxon>
        <taxon>Pseudomonadota</taxon>
        <taxon>Betaproteobacteria</taxon>
        <taxon>Burkholderiales</taxon>
        <taxon>Comamonadaceae</taxon>
        <taxon>Paracidovorax</taxon>
    </lineage>
</organism>
<reference evidence="1 2" key="1">
    <citation type="submission" date="2018-06" db="EMBL/GenBank/DDBJ databases">
        <title>Genomic Encyclopedia of Archaeal and Bacterial Type Strains, Phase II (KMG-II): from individual species to whole genera.</title>
        <authorList>
            <person name="Goeker M."/>
        </authorList>
    </citation>
    <scope>NUCLEOTIDE SEQUENCE [LARGE SCALE GENOMIC DNA]</scope>
    <source>
        <strain evidence="1 2">CFPB 3232</strain>
    </source>
</reference>